<dbReference type="OrthoDB" id="20443at10239"/>
<dbReference type="EMBL" id="MG757153">
    <property type="protein sequence ID" value="AVD99269.1"/>
    <property type="molecule type" value="Genomic_DNA"/>
</dbReference>
<dbReference type="Proteomes" id="UP000241925">
    <property type="component" value="Segment"/>
</dbReference>
<proteinExistence type="predicted"/>
<evidence type="ECO:0000313" key="2">
    <source>
        <dbReference type="Proteomes" id="UP000241925"/>
    </source>
</evidence>
<sequence>MRICAYAECGLEFEPKTHNQRYCSDDCCRRATNARLMKQYYEKKARRQGRIRVCATSGCDTRLSRYNDGKVCQKCAAARETERRQQLLNIVGL</sequence>
<organism evidence="1 2">
    <name type="scientific">Streptomyces phage BillNye</name>
    <dbReference type="NCBI Taxonomy" id="2079426"/>
    <lineage>
        <taxon>Viruses</taxon>
        <taxon>Duplodnaviria</taxon>
        <taxon>Heunggongvirae</taxon>
        <taxon>Uroviricota</taxon>
        <taxon>Caudoviricetes</taxon>
        <taxon>Stanwilliamsviridae</taxon>
        <taxon>Loccivirinae</taxon>
        <taxon>Wilnyevirus</taxon>
        <taxon>Wilnyevirus billnye</taxon>
    </lineage>
</organism>
<gene>
    <name evidence="1" type="ORF">SEA_BILLNYE_67</name>
</gene>
<reference evidence="1 2" key="1">
    <citation type="submission" date="2018-01" db="EMBL/GenBank/DDBJ databases">
        <authorList>
            <person name="Grinwald M.F."/>
            <person name="Tasoff P."/>
            <person name="Simpson K.F."/>
            <person name="Vasser A."/>
            <person name="Shaffer C.D."/>
            <person name="Weston-Hafer K.A."/>
            <person name="Russell D.A."/>
            <person name="Pope W.H."/>
            <person name="Jacobs-Sera D."/>
            <person name="Hendrix R.W."/>
            <person name="Hatfull G.F."/>
        </authorList>
    </citation>
    <scope>NUCLEOTIDE SEQUENCE [LARGE SCALE GENOMIC DNA]</scope>
</reference>
<name>A0A2L1IVQ4_9CAUD</name>
<protein>
    <submittedName>
        <fullName evidence="1">Uncharacterized protein</fullName>
    </submittedName>
</protein>
<keyword evidence="2" id="KW-1185">Reference proteome</keyword>
<accession>A0A2L1IVQ4</accession>
<evidence type="ECO:0000313" key="1">
    <source>
        <dbReference type="EMBL" id="AVD99269.1"/>
    </source>
</evidence>